<evidence type="ECO:0000313" key="1">
    <source>
        <dbReference type="EMBL" id="QBX06703.1"/>
    </source>
</evidence>
<dbReference type="EMBL" id="MK552140">
    <property type="protein sequence ID" value="QBX06703.1"/>
    <property type="molecule type" value="Genomic_DNA"/>
</dbReference>
<sequence length="58" mass="6876">MTLDEFAGDWQQLIKNFVADYKDGGRKNKQTQVRPAEQWMELLDDYVEHNTDFGGLRR</sequence>
<accession>A0A4D5ZCD9</accession>
<evidence type="ECO:0000313" key="2">
    <source>
        <dbReference type="Proteomes" id="UP000296455"/>
    </source>
</evidence>
<organism evidence="1 2">
    <name type="scientific">Burkholderia phage BcepSaruman</name>
    <dbReference type="NCBI Taxonomy" id="2530032"/>
    <lineage>
        <taxon>Viruses</taxon>
        <taxon>Duplodnaviria</taxon>
        <taxon>Heunggongvirae</taxon>
        <taxon>Uroviricota</taxon>
        <taxon>Caudoviricetes</taxon>
        <taxon>Sarumanvirus</taxon>
        <taxon>Sarumanvirus bcepsaruman</taxon>
    </lineage>
</organism>
<dbReference type="Proteomes" id="UP000296455">
    <property type="component" value="Segment"/>
</dbReference>
<protein>
    <submittedName>
        <fullName evidence="1">Uncharacterized protein</fullName>
    </submittedName>
</protein>
<proteinExistence type="predicted"/>
<gene>
    <name evidence="1" type="ORF">BcepSaruman_290</name>
</gene>
<reference evidence="1 2" key="1">
    <citation type="submission" date="2019-02" db="EMBL/GenBank/DDBJ databases">
        <title>Complete genome sequence of Burkholderia cenocepacia phage BcepSaruman.</title>
        <authorList>
            <person name="Park K."/>
            <person name="Liu M."/>
            <person name="Gill J."/>
        </authorList>
    </citation>
    <scope>NUCLEOTIDE SEQUENCE [LARGE SCALE GENOMIC DNA]</scope>
</reference>
<name>A0A4D5ZCD9_9CAUD</name>
<keyword evidence="2" id="KW-1185">Reference proteome</keyword>